<organism evidence="3 4">
    <name type="scientific">Arachis hypogaea</name>
    <name type="common">Peanut</name>
    <dbReference type="NCBI Taxonomy" id="3818"/>
    <lineage>
        <taxon>Eukaryota</taxon>
        <taxon>Viridiplantae</taxon>
        <taxon>Streptophyta</taxon>
        <taxon>Embryophyta</taxon>
        <taxon>Tracheophyta</taxon>
        <taxon>Spermatophyta</taxon>
        <taxon>Magnoliopsida</taxon>
        <taxon>eudicotyledons</taxon>
        <taxon>Gunneridae</taxon>
        <taxon>Pentapetalae</taxon>
        <taxon>rosids</taxon>
        <taxon>fabids</taxon>
        <taxon>Fabales</taxon>
        <taxon>Fabaceae</taxon>
        <taxon>Papilionoideae</taxon>
        <taxon>50 kb inversion clade</taxon>
        <taxon>dalbergioids sensu lato</taxon>
        <taxon>Dalbergieae</taxon>
        <taxon>Pterocarpus clade</taxon>
        <taxon>Arachis</taxon>
    </lineage>
</organism>
<dbReference type="EMBL" id="SDMP01000013">
    <property type="protein sequence ID" value="RYR17952.1"/>
    <property type="molecule type" value="Genomic_DNA"/>
</dbReference>
<gene>
    <name evidence="3" type="ORF">Ahy_B03g062604</name>
</gene>
<dbReference type="PANTHER" id="PTHR34145:SF28">
    <property type="entry name" value="F-BOX DOMAIN-CONTAINING PROTEIN"/>
    <property type="match status" value="1"/>
</dbReference>
<dbReference type="Pfam" id="PF00646">
    <property type="entry name" value="F-box"/>
    <property type="match status" value="1"/>
</dbReference>
<dbReference type="Gene3D" id="1.20.1280.50">
    <property type="match status" value="1"/>
</dbReference>
<dbReference type="CDD" id="cd22160">
    <property type="entry name" value="F-box_AtFBL13-like"/>
    <property type="match status" value="1"/>
</dbReference>
<dbReference type="SUPFAM" id="SSF52047">
    <property type="entry name" value="RNI-like"/>
    <property type="match status" value="1"/>
</dbReference>
<comment type="caution">
    <text evidence="3">The sequence shown here is derived from an EMBL/GenBank/DDBJ whole genome shotgun (WGS) entry which is preliminary data.</text>
</comment>
<dbReference type="Gene3D" id="3.80.10.10">
    <property type="entry name" value="Ribonuclease Inhibitor"/>
    <property type="match status" value="1"/>
</dbReference>
<dbReference type="Proteomes" id="UP000289738">
    <property type="component" value="Chromosome B03"/>
</dbReference>
<feature type="domain" description="F-box" evidence="1">
    <location>
        <begin position="22"/>
        <end position="60"/>
    </location>
</feature>
<keyword evidence="4" id="KW-1185">Reference proteome</keyword>
<dbReference type="Gramene" id="arahy.Tifrunner.gnm2.ann2.Ah13g550700.1">
    <property type="protein sequence ID" value="arahy.Tifrunner.gnm2.ann2.Ah13g550700.1-CDS"/>
    <property type="gene ID" value="arahy.Tifrunner.gnm2.ann2.Ah13g550700"/>
</dbReference>
<name>A0A444ZV71_ARAHY</name>
<evidence type="ECO:0000313" key="4">
    <source>
        <dbReference type="Proteomes" id="UP000289738"/>
    </source>
</evidence>
<dbReference type="InterPro" id="IPR036047">
    <property type="entry name" value="F-box-like_dom_sf"/>
</dbReference>
<evidence type="ECO:0000259" key="1">
    <source>
        <dbReference type="Pfam" id="PF00646"/>
    </source>
</evidence>
<dbReference type="InterPro" id="IPR053772">
    <property type="entry name" value="At1g61320/At1g61330-like"/>
</dbReference>
<dbReference type="Pfam" id="PF23622">
    <property type="entry name" value="LRR_At1g61320_AtMIF1"/>
    <property type="match status" value="1"/>
</dbReference>
<protein>
    <recommendedName>
        <fullName evidence="5">F-box domain-containing protein</fullName>
    </recommendedName>
</protein>
<evidence type="ECO:0000313" key="3">
    <source>
        <dbReference type="EMBL" id="RYR17952.1"/>
    </source>
</evidence>
<dbReference type="InterPro" id="IPR053781">
    <property type="entry name" value="F-box_AtFBL13-like"/>
</dbReference>
<accession>A0A444ZV71</accession>
<evidence type="ECO:0008006" key="5">
    <source>
        <dbReference type="Google" id="ProtNLM"/>
    </source>
</evidence>
<feature type="domain" description="At1g61320/AtMIF1 LRR" evidence="2">
    <location>
        <begin position="122"/>
        <end position="464"/>
    </location>
</feature>
<dbReference type="InterPro" id="IPR055357">
    <property type="entry name" value="LRR_At1g61320_AtMIF1"/>
</dbReference>
<proteinExistence type="predicted"/>
<dbReference type="STRING" id="3818.A0A444ZV71"/>
<dbReference type="SUPFAM" id="SSF81383">
    <property type="entry name" value="F-box domain"/>
    <property type="match status" value="1"/>
</dbReference>
<dbReference type="AlphaFoldDB" id="A0A444ZV71"/>
<evidence type="ECO:0000259" key="2">
    <source>
        <dbReference type="Pfam" id="PF23622"/>
    </source>
</evidence>
<dbReference type="InterPro" id="IPR032675">
    <property type="entry name" value="LRR_dom_sf"/>
</dbReference>
<reference evidence="3 4" key="1">
    <citation type="submission" date="2019-01" db="EMBL/GenBank/DDBJ databases">
        <title>Sequencing of cultivated peanut Arachis hypogaea provides insights into genome evolution and oil improvement.</title>
        <authorList>
            <person name="Chen X."/>
        </authorList>
    </citation>
    <scope>NUCLEOTIDE SEQUENCE [LARGE SCALE GENOMIC DNA]</scope>
    <source>
        <strain evidence="4">cv. Fuhuasheng</strain>
        <tissue evidence="3">Leaves</tissue>
    </source>
</reference>
<dbReference type="PANTHER" id="PTHR34145">
    <property type="entry name" value="OS02G0105600 PROTEIN"/>
    <property type="match status" value="1"/>
</dbReference>
<sequence>MQRKKQKEGVVEEGGDQDYLTALPAPILCNILSFLTTREAAKTSVLSSTWRNIWKTPNNLVLDAHNFLNPQQDAITNISHHSSATSRFILKCDRTWAFLNRVNLYLLRLSQFDPNFRSKIERLSLYFTFRRGGHGCHDLAQWIGFALDRKVDEIDLCFSESHELSAPSYGALLLFPCEVLLNKEFAFVNSCLKHVRLAHCALAPHPAFNPGFATITTLDLEKVDLVGGEQVQVLLASCHSLEWLRLSECHNMGHLKIEYPSCQKLRHLSVNLCHKLKALVLRSSSLESMEYTGTWYMIETMFDTPNLKSFSCRMVLGSDQGGEMSQYSRLAIDLPQLQTLFLECYCMTYVPVNTMANSIVPTFPNLRHLIITKEAVHQQNFCWIEIVLKGCPILTRLDLNIWTHMKFHVEFRETSWLQACPHSNLKEVTITGIRGHQSEIEIAVYLLQNARQLQKMIIDPRRRVYLGNGKWSSSQVCQTWNNGGRHRLHHLLYQQAQHLSSPVKFFFCCQP</sequence>
<dbReference type="InterPro" id="IPR001810">
    <property type="entry name" value="F-box_dom"/>
</dbReference>